<accession>A0ABQ5DI39</accession>
<comment type="caution">
    <text evidence="1">The sequence shown here is derived from an EMBL/GenBank/DDBJ whole genome shotgun (WGS) entry which is preliminary data.</text>
</comment>
<keyword evidence="2" id="KW-1185">Reference proteome</keyword>
<gene>
    <name evidence="1" type="ORF">Tco_0938532</name>
</gene>
<organism evidence="1 2">
    <name type="scientific">Tanacetum coccineum</name>
    <dbReference type="NCBI Taxonomy" id="301880"/>
    <lineage>
        <taxon>Eukaryota</taxon>
        <taxon>Viridiplantae</taxon>
        <taxon>Streptophyta</taxon>
        <taxon>Embryophyta</taxon>
        <taxon>Tracheophyta</taxon>
        <taxon>Spermatophyta</taxon>
        <taxon>Magnoliopsida</taxon>
        <taxon>eudicotyledons</taxon>
        <taxon>Gunneridae</taxon>
        <taxon>Pentapetalae</taxon>
        <taxon>asterids</taxon>
        <taxon>campanulids</taxon>
        <taxon>Asterales</taxon>
        <taxon>Asteraceae</taxon>
        <taxon>Asteroideae</taxon>
        <taxon>Anthemideae</taxon>
        <taxon>Anthemidinae</taxon>
        <taxon>Tanacetum</taxon>
    </lineage>
</organism>
<evidence type="ECO:0000313" key="1">
    <source>
        <dbReference type="EMBL" id="GJT38667.1"/>
    </source>
</evidence>
<sequence length="125" mass="14049">MEITVVTLVEEQMSPWKGTSLDLPWSDLELHLSDSRIEWWKAMEGARVMTRGFEDLAAKLDDKVVMEVLVRCWSDGDVVPTSVLVIWLPFTNHNSDEAQTSEHGVQNLRTFAISAITNSSDIESG</sequence>
<dbReference type="Proteomes" id="UP001151760">
    <property type="component" value="Unassembled WGS sequence"/>
</dbReference>
<name>A0ABQ5DI39_9ASTR</name>
<dbReference type="EMBL" id="BQNB010015321">
    <property type="protein sequence ID" value="GJT38667.1"/>
    <property type="molecule type" value="Genomic_DNA"/>
</dbReference>
<protein>
    <submittedName>
        <fullName evidence="1">Uncharacterized protein</fullName>
    </submittedName>
</protein>
<proteinExistence type="predicted"/>
<reference evidence="1" key="2">
    <citation type="submission" date="2022-01" db="EMBL/GenBank/DDBJ databases">
        <authorList>
            <person name="Yamashiro T."/>
            <person name="Shiraishi A."/>
            <person name="Satake H."/>
            <person name="Nakayama K."/>
        </authorList>
    </citation>
    <scope>NUCLEOTIDE SEQUENCE</scope>
</reference>
<reference evidence="1" key="1">
    <citation type="journal article" date="2022" name="Int. J. Mol. Sci.">
        <title>Draft Genome of Tanacetum Coccineum: Genomic Comparison of Closely Related Tanacetum-Family Plants.</title>
        <authorList>
            <person name="Yamashiro T."/>
            <person name="Shiraishi A."/>
            <person name="Nakayama K."/>
            <person name="Satake H."/>
        </authorList>
    </citation>
    <scope>NUCLEOTIDE SEQUENCE</scope>
</reference>
<evidence type="ECO:0000313" key="2">
    <source>
        <dbReference type="Proteomes" id="UP001151760"/>
    </source>
</evidence>